<dbReference type="PANTHER" id="PTHR43102:SF2">
    <property type="entry name" value="GAF DOMAIN-CONTAINING PROTEIN"/>
    <property type="match status" value="1"/>
</dbReference>
<dbReference type="PANTHER" id="PTHR43102">
    <property type="entry name" value="SLR1143 PROTEIN"/>
    <property type="match status" value="1"/>
</dbReference>
<dbReference type="SUPFAM" id="SSF81606">
    <property type="entry name" value="PP2C-like"/>
    <property type="match status" value="1"/>
</dbReference>
<evidence type="ECO:0000313" key="3">
    <source>
        <dbReference type="EMBL" id="QNN52999.1"/>
    </source>
</evidence>
<sequence>MSTQAVASPAVTEEARLQALAALRVLDTPPEERFDRLVRLAQRMFDVPTVLVTLVDEDRQFHKAEIGFGRAEIPRSQSFCTFTIDAAEPMVVNDAENDPRFRENPLVTGADHVRFYAGQPLTTPAGVPVGALCLLDSKPREITEDQLWMLRELADLVEVELAHTDELRRAGEVQQGLLPAEVPALPGYTVAGVCVPAAAVGGDFYDWHPALGGYQFVVADVMGKGVAAALIGAGARAVLRGTSQFNDLCTSVDRTAVALGPDLDRTSSFVTLFAARLDQATHELTYVDAGHGIAGVVRADGSAERFESEGLPLGVPTDSRRPAGTVMLHPGDTFICLSDGLLDLFDSIEEAIEAARITVVDYRTPRAIVDTVEGYGREHLASDDITCVVVQRDPT</sequence>
<dbReference type="InterPro" id="IPR003018">
    <property type="entry name" value="GAF"/>
</dbReference>
<dbReference type="InterPro" id="IPR036457">
    <property type="entry name" value="PPM-type-like_dom_sf"/>
</dbReference>
<feature type="domain" description="PPM-type phosphatase" evidence="2">
    <location>
        <begin position="185"/>
        <end position="392"/>
    </location>
</feature>
<dbReference type="Pfam" id="PF01590">
    <property type="entry name" value="GAF"/>
    <property type="match status" value="1"/>
</dbReference>
<proteinExistence type="predicted"/>
<accession>A0A7G9RBM4</accession>
<dbReference type="SUPFAM" id="SSF55781">
    <property type="entry name" value="GAF domain-like"/>
    <property type="match status" value="1"/>
</dbReference>
<gene>
    <name evidence="3" type="ORF">H9L09_00325</name>
</gene>
<name>A0A7G9RBM4_9ACTN</name>
<dbReference type="Proteomes" id="UP000515947">
    <property type="component" value="Chromosome"/>
</dbReference>
<keyword evidence="4" id="KW-1185">Reference proteome</keyword>
<dbReference type="Gene3D" id="3.60.40.10">
    <property type="entry name" value="PPM-type phosphatase domain"/>
    <property type="match status" value="1"/>
</dbReference>
<dbReference type="InterPro" id="IPR029016">
    <property type="entry name" value="GAF-like_dom_sf"/>
</dbReference>
<dbReference type="Pfam" id="PF07228">
    <property type="entry name" value="SpoIIE"/>
    <property type="match status" value="1"/>
</dbReference>
<dbReference type="KEGG" id="nmes:H9L09_00325"/>
<dbReference type="SMART" id="SM00331">
    <property type="entry name" value="PP2C_SIG"/>
    <property type="match status" value="1"/>
</dbReference>
<dbReference type="InterPro" id="IPR001932">
    <property type="entry name" value="PPM-type_phosphatase-like_dom"/>
</dbReference>
<dbReference type="AlphaFoldDB" id="A0A7G9RBM4"/>
<dbReference type="RefSeq" id="WP_187578841.1">
    <property type="nucleotide sequence ID" value="NZ_CP060713.1"/>
</dbReference>
<reference evidence="3 4" key="1">
    <citation type="submission" date="2020-08" db="EMBL/GenBank/DDBJ databases">
        <title>Genome sequence of Nocardioides mesophilus KACC 16243T.</title>
        <authorList>
            <person name="Hyun D.-W."/>
            <person name="Bae J.-W."/>
        </authorList>
    </citation>
    <scope>NUCLEOTIDE SEQUENCE [LARGE SCALE GENOMIC DNA]</scope>
    <source>
        <strain evidence="3 4">KACC 16243</strain>
    </source>
</reference>
<protein>
    <submittedName>
        <fullName evidence="3">SpoIIE family protein phosphatase</fullName>
    </submittedName>
</protein>
<evidence type="ECO:0000259" key="2">
    <source>
        <dbReference type="SMART" id="SM00331"/>
    </source>
</evidence>
<evidence type="ECO:0000313" key="4">
    <source>
        <dbReference type="Proteomes" id="UP000515947"/>
    </source>
</evidence>
<dbReference type="SMART" id="SM00065">
    <property type="entry name" value="GAF"/>
    <property type="match status" value="1"/>
</dbReference>
<dbReference type="Gene3D" id="3.30.450.40">
    <property type="match status" value="1"/>
</dbReference>
<organism evidence="3 4">
    <name type="scientific">Nocardioides mesophilus</name>
    <dbReference type="NCBI Taxonomy" id="433659"/>
    <lineage>
        <taxon>Bacteria</taxon>
        <taxon>Bacillati</taxon>
        <taxon>Actinomycetota</taxon>
        <taxon>Actinomycetes</taxon>
        <taxon>Propionibacteriales</taxon>
        <taxon>Nocardioidaceae</taxon>
        <taxon>Nocardioides</taxon>
    </lineage>
</organism>
<evidence type="ECO:0000259" key="1">
    <source>
        <dbReference type="SMART" id="SM00065"/>
    </source>
</evidence>
<dbReference type="EMBL" id="CP060713">
    <property type="protein sequence ID" value="QNN52999.1"/>
    <property type="molecule type" value="Genomic_DNA"/>
</dbReference>
<feature type="domain" description="GAF" evidence="1">
    <location>
        <begin position="29"/>
        <end position="171"/>
    </location>
</feature>